<dbReference type="GO" id="GO:0005634">
    <property type="term" value="C:nucleus"/>
    <property type="evidence" value="ECO:0007669"/>
    <property type="project" value="TreeGrafter"/>
</dbReference>
<sequence>MPSHTQILNLGINEMKSASSMEHEQKQAFPQIVYFGLSRGVSGEEHPQPIVLLQFWYLTMPIRAAAKAKNRKVRIALLCCGEFTGKLLKDNGDYLAFHTRWLRKSLPKNSKVKPKVDAYKVYTEDHPLPTDEEIDDYDAILVSGSPSDAWADEPAWIPRLVDFIRKVGTNYPEVRIFAICFGHQIVNRALGGTVDGSREKPWEIGPTQVNTTYMGKILYGKEKLELQQFHQDHVPLESLTEFLITGDIYLVASSADYPNHGIVQFYPLDPNADPNAEFNLHERIHILTSQGHPEYTQKIVTEMARQREEKHTIPQKTVDDYFGPNGRNAEEKPMVLSGTGRRWARDYDGVIVIGHAFWKMFGVKYPDEEEEEDEDQE</sequence>
<evidence type="ECO:0000313" key="3">
    <source>
        <dbReference type="Proteomes" id="UP000559027"/>
    </source>
</evidence>
<gene>
    <name evidence="2" type="ORF">D9756_010095</name>
</gene>
<proteinExistence type="predicted"/>
<dbReference type="Pfam" id="PF00117">
    <property type="entry name" value="GATase"/>
    <property type="match status" value="1"/>
</dbReference>
<feature type="domain" description="Glutamine amidotransferase" evidence="1">
    <location>
        <begin position="120"/>
        <end position="240"/>
    </location>
</feature>
<dbReference type="CDD" id="cd01741">
    <property type="entry name" value="GATase1_1"/>
    <property type="match status" value="1"/>
</dbReference>
<dbReference type="SUPFAM" id="SSF52317">
    <property type="entry name" value="Class I glutamine amidotransferase-like"/>
    <property type="match status" value="1"/>
</dbReference>
<dbReference type="PANTHER" id="PTHR42695">
    <property type="entry name" value="GLUTAMINE AMIDOTRANSFERASE YLR126C-RELATED"/>
    <property type="match status" value="1"/>
</dbReference>
<dbReference type="Proteomes" id="UP000559027">
    <property type="component" value="Unassembled WGS sequence"/>
</dbReference>
<protein>
    <recommendedName>
        <fullName evidence="1">Glutamine amidotransferase domain-containing protein</fullName>
    </recommendedName>
</protein>
<dbReference type="OrthoDB" id="92161at2759"/>
<dbReference type="InterPro" id="IPR044992">
    <property type="entry name" value="ChyE-like"/>
</dbReference>
<dbReference type="GO" id="GO:0005829">
    <property type="term" value="C:cytosol"/>
    <property type="evidence" value="ECO:0007669"/>
    <property type="project" value="TreeGrafter"/>
</dbReference>
<reference evidence="2 3" key="1">
    <citation type="journal article" date="2020" name="ISME J.">
        <title>Uncovering the hidden diversity of litter-decomposition mechanisms in mushroom-forming fungi.</title>
        <authorList>
            <person name="Floudas D."/>
            <person name="Bentzer J."/>
            <person name="Ahren D."/>
            <person name="Johansson T."/>
            <person name="Persson P."/>
            <person name="Tunlid A."/>
        </authorList>
    </citation>
    <scope>NUCLEOTIDE SEQUENCE [LARGE SCALE GENOMIC DNA]</scope>
    <source>
        <strain evidence="2 3">CBS 146.42</strain>
    </source>
</reference>
<dbReference type="AlphaFoldDB" id="A0A8H5FR50"/>
<evidence type="ECO:0000259" key="1">
    <source>
        <dbReference type="Pfam" id="PF00117"/>
    </source>
</evidence>
<dbReference type="PANTHER" id="PTHR42695:SF5">
    <property type="entry name" value="GLUTAMINE AMIDOTRANSFERASE YLR126C-RELATED"/>
    <property type="match status" value="1"/>
</dbReference>
<dbReference type="InterPro" id="IPR017926">
    <property type="entry name" value="GATASE"/>
</dbReference>
<keyword evidence="3" id="KW-1185">Reference proteome</keyword>
<accession>A0A8H5FR50</accession>
<dbReference type="InterPro" id="IPR029062">
    <property type="entry name" value="Class_I_gatase-like"/>
</dbReference>
<organism evidence="2 3">
    <name type="scientific">Leucocoprinus leucothites</name>
    <dbReference type="NCBI Taxonomy" id="201217"/>
    <lineage>
        <taxon>Eukaryota</taxon>
        <taxon>Fungi</taxon>
        <taxon>Dikarya</taxon>
        <taxon>Basidiomycota</taxon>
        <taxon>Agaricomycotina</taxon>
        <taxon>Agaricomycetes</taxon>
        <taxon>Agaricomycetidae</taxon>
        <taxon>Agaricales</taxon>
        <taxon>Agaricineae</taxon>
        <taxon>Agaricaceae</taxon>
        <taxon>Leucocoprinus</taxon>
    </lineage>
</organism>
<dbReference type="Gene3D" id="3.40.50.880">
    <property type="match status" value="1"/>
</dbReference>
<comment type="caution">
    <text evidence="2">The sequence shown here is derived from an EMBL/GenBank/DDBJ whole genome shotgun (WGS) entry which is preliminary data.</text>
</comment>
<dbReference type="EMBL" id="JAACJO010000031">
    <property type="protein sequence ID" value="KAF5346540.1"/>
    <property type="molecule type" value="Genomic_DNA"/>
</dbReference>
<evidence type="ECO:0000313" key="2">
    <source>
        <dbReference type="EMBL" id="KAF5346540.1"/>
    </source>
</evidence>
<name>A0A8H5FR50_9AGAR</name>